<sequence length="269" mass="30108">MACRVRFAFCPLAAAVLQSDHLVWVPSGRLLQAQILQGKTRGRCWKSLLGSAIACERAMAAPHVAADAARAELQAGVARKMLASMPDRAKQIIFDGDFGGSQLDLAANYVWIRPLAESFPEVVPGGILLTDIWLYLDRLLGFKLLVLKDVPKVNQAATEAGRCKKLMGALRYLYRNSLTSHHPRVTELKSLLRPSPMSRVSCWGQVQLYLTRFFLATCLICRNLCFSMCCLCHPYRPGVRERCSLQCGWRACLMLSLMGRWGFCQTHLF</sequence>
<evidence type="ECO:0000313" key="4">
    <source>
        <dbReference type="Proteomes" id="UP001152797"/>
    </source>
</evidence>
<evidence type="ECO:0000256" key="1">
    <source>
        <dbReference type="SAM" id="SignalP"/>
    </source>
</evidence>
<dbReference type="OrthoDB" id="425956at2759"/>
<reference evidence="3 4" key="2">
    <citation type="submission" date="2024-05" db="EMBL/GenBank/DDBJ databases">
        <authorList>
            <person name="Chen Y."/>
            <person name="Shah S."/>
            <person name="Dougan E. K."/>
            <person name="Thang M."/>
            <person name="Chan C."/>
        </authorList>
    </citation>
    <scope>NUCLEOTIDE SEQUENCE [LARGE SCALE GENOMIC DNA]</scope>
</reference>
<dbReference type="EMBL" id="CAMXCT030000876">
    <property type="protein sequence ID" value="CAL4771587.1"/>
    <property type="molecule type" value="Genomic_DNA"/>
</dbReference>
<proteinExistence type="predicted"/>
<organism evidence="2">
    <name type="scientific">Cladocopium goreaui</name>
    <dbReference type="NCBI Taxonomy" id="2562237"/>
    <lineage>
        <taxon>Eukaryota</taxon>
        <taxon>Sar</taxon>
        <taxon>Alveolata</taxon>
        <taxon>Dinophyceae</taxon>
        <taxon>Suessiales</taxon>
        <taxon>Symbiodiniaceae</taxon>
        <taxon>Cladocopium</taxon>
    </lineage>
</organism>
<feature type="chain" id="PRO_5043272435" evidence="1">
    <location>
        <begin position="19"/>
        <end position="269"/>
    </location>
</feature>
<evidence type="ECO:0000313" key="2">
    <source>
        <dbReference type="EMBL" id="CAI3984275.1"/>
    </source>
</evidence>
<dbReference type="EMBL" id="CAMXCT020000876">
    <property type="protein sequence ID" value="CAL1137650.1"/>
    <property type="molecule type" value="Genomic_DNA"/>
</dbReference>
<keyword evidence="1" id="KW-0732">Signal</keyword>
<comment type="caution">
    <text evidence="2">The sequence shown here is derived from an EMBL/GenBank/DDBJ whole genome shotgun (WGS) entry which is preliminary data.</text>
</comment>
<evidence type="ECO:0000313" key="3">
    <source>
        <dbReference type="EMBL" id="CAL4771587.1"/>
    </source>
</evidence>
<dbReference type="Proteomes" id="UP001152797">
    <property type="component" value="Unassembled WGS sequence"/>
</dbReference>
<feature type="signal peptide" evidence="1">
    <location>
        <begin position="1"/>
        <end position="18"/>
    </location>
</feature>
<protein>
    <submittedName>
        <fullName evidence="2">Uncharacterized protein</fullName>
    </submittedName>
</protein>
<accession>A0A9P1FRM9</accession>
<name>A0A9P1FRM9_9DINO</name>
<keyword evidence="4" id="KW-1185">Reference proteome</keyword>
<reference evidence="2" key="1">
    <citation type="submission" date="2022-10" db="EMBL/GenBank/DDBJ databases">
        <authorList>
            <person name="Chen Y."/>
            <person name="Dougan E. K."/>
            <person name="Chan C."/>
            <person name="Rhodes N."/>
            <person name="Thang M."/>
        </authorList>
    </citation>
    <scope>NUCLEOTIDE SEQUENCE</scope>
</reference>
<gene>
    <name evidence="2" type="ORF">C1SCF055_LOCUS11818</name>
</gene>
<dbReference type="AlphaFoldDB" id="A0A9P1FRM9"/>
<dbReference type="EMBL" id="CAMXCT010000876">
    <property type="protein sequence ID" value="CAI3984275.1"/>
    <property type="molecule type" value="Genomic_DNA"/>
</dbReference>